<dbReference type="Proteomes" id="UP001517388">
    <property type="component" value="Unassembled WGS sequence"/>
</dbReference>
<protein>
    <submittedName>
        <fullName evidence="1">Uncharacterized protein</fullName>
    </submittedName>
</protein>
<name>A0ACC7SCV7_DOLFA</name>
<reference evidence="2" key="1">
    <citation type="journal article" date="2020" name="Toxins">
        <title>Phylogenomic Analysis of Secondary Metabolism in the Toxic Cyanobacterial Genera Anabaena, Dolichospermum and Aphanizomenon.</title>
        <authorList>
            <person name="Oesterholm J."/>
            <person name="Popin R.V."/>
            <person name="Fewer D.P."/>
            <person name="Sivonen K."/>
        </authorList>
    </citation>
    <scope>NUCLEOTIDE SEQUENCE [LARGE SCALE GENOMIC DNA]</scope>
    <source>
        <strain evidence="2">UHCC 0037</strain>
    </source>
</reference>
<evidence type="ECO:0000313" key="2">
    <source>
        <dbReference type="Proteomes" id="UP001517388"/>
    </source>
</evidence>
<proteinExistence type="predicted"/>
<gene>
    <name evidence="1" type="ORF">FJR39_25355</name>
</gene>
<keyword evidence="2" id="KW-1185">Reference proteome</keyword>
<evidence type="ECO:0000313" key="1">
    <source>
        <dbReference type="EMBL" id="MTJ46245.1"/>
    </source>
</evidence>
<sequence>MLKNAIPLIFILFTYLGSPTLNNPGLVAGSTGVKFDGVNDGIAIPDHNNINLLATTARSIELWFKADDLTGKQVIYEEGGTGSGLNIYLDGDQLKLSAWSGNAGEWLATQVVKDNKYHVVLSFDQGNLTGYLNGASFGTVTTNFTSIPVHSEDIGIGYMKQDTRLSDTVRLTGDGNYFNGVIDEVALYNVGLSPERAIANYASGFTQGLKVETFNNINLAGDHPQGLKTIVDQSSNHNNGYFRGVVSPDQSQVNSWSSKLVAYKNDYSSVFTPTTQSGTNTIDLVAGKLYKVELDAQSLNGVSTPQLQWNYTGVSNQIIPTSALFTDAQVETDWKVSGGKIGTSFLNTDADGALEFFNTTGDRYAISQPYDLSQGGNLSFSLILGGNSTINNVSGVQSVANGSTNGDTVDDNKAIKLEYSIDNGNTWVLLDSFTSKSEGGNWHNVVIDLPTKAQTQSTRFKWSQPSYVLDNWAIDNVGVVTNSNNVWADIKGADVLKAQKDNGTTIGNGEALYFTGKPFAIVTPLPDVSLSLLKDSFANLITGDFNGDGKTDFLRQQKFQWSYDNQLVTTYLSQGDGTFNTVNTNYPSSVANDFSAIIQTGDFNGDPYQDSLRSDPGVNIITGYCRRLQRRWCR</sequence>
<organism evidence="1 2">
    <name type="scientific">Dolichospermum flos-aquae UHCC 0037</name>
    <dbReference type="NCBI Taxonomy" id="2590026"/>
    <lineage>
        <taxon>Bacteria</taxon>
        <taxon>Bacillati</taxon>
        <taxon>Cyanobacteriota</taxon>
        <taxon>Cyanophyceae</taxon>
        <taxon>Nostocales</taxon>
        <taxon>Aphanizomenonaceae</taxon>
        <taxon>Dolichospermum</taxon>
    </lineage>
</organism>
<dbReference type="EMBL" id="VILF01000007">
    <property type="protein sequence ID" value="MTJ46245.1"/>
    <property type="molecule type" value="Genomic_DNA"/>
</dbReference>
<accession>A0ACC7SCV7</accession>
<comment type="caution">
    <text evidence="1">The sequence shown here is derived from an EMBL/GenBank/DDBJ whole genome shotgun (WGS) entry which is preliminary data.</text>
</comment>